<dbReference type="InterPro" id="IPR014036">
    <property type="entry name" value="DeoR-like_C"/>
</dbReference>
<feature type="domain" description="HTH deoR-type" evidence="4">
    <location>
        <begin position="3"/>
        <end position="58"/>
    </location>
</feature>
<dbReference type="Gene3D" id="3.40.50.1360">
    <property type="match status" value="1"/>
</dbReference>
<keyword evidence="2 5" id="KW-0238">DNA-binding</keyword>
<evidence type="ECO:0000256" key="2">
    <source>
        <dbReference type="ARBA" id="ARBA00023125"/>
    </source>
</evidence>
<evidence type="ECO:0000256" key="3">
    <source>
        <dbReference type="ARBA" id="ARBA00023163"/>
    </source>
</evidence>
<dbReference type="PANTHER" id="PTHR30363">
    <property type="entry name" value="HTH-TYPE TRANSCRIPTIONAL REGULATOR SRLR-RELATED"/>
    <property type="match status" value="1"/>
</dbReference>
<dbReference type="Pfam" id="PF00455">
    <property type="entry name" value="DeoRC"/>
    <property type="match status" value="1"/>
</dbReference>
<proteinExistence type="predicted"/>
<dbReference type="Pfam" id="PF08220">
    <property type="entry name" value="HTH_DeoR"/>
    <property type="match status" value="1"/>
</dbReference>
<name>A0ABV3X3B2_9FIRM</name>
<dbReference type="PANTHER" id="PTHR30363:SF44">
    <property type="entry name" value="AGA OPERON TRANSCRIPTIONAL REPRESSOR-RELATED"/>
    <property type="match status" value="1"/>
</dbReference>
<dbReference type="SUPFAM" id="SSF46785">
    <property type="entry name" value="Winged helix' DNA-binding domain"/>
    <property type="match status" value="1"/>
</dbReference>
<evidence type="ECO:0000259" key="4">
    <source>
        <dbReference type="PROSITE" id="PS51000"/>
    </source>
</evidence>
<accession>A0ABV3X3B2</accession>
<dbReference type="Proteomes" id="UP001559623">
    <property type="component" value="Unassembled WGS sequence"/>
</dbReference>
<evidence type="ECO:0000313" key="5">
    <source>
        <dbReference type="EMBL" id="MEX5284685.1"/>
    </source>
</evidence>
<gene>
    <name evidence="5" type="ORF">QCO44_03385</name>
</gene>
<dbReference type="InterPro" id="IPR036388">
    <property type="entry name" value="WH-like_DNA-bd_sf"/>
</dbReference>
<dbReference type="InterPro" id="IPR018356">
    <property type="entry name" value="Tscrpt_reg_HTH_DeoR_CS"/>
</dbReference>
<keyword evidence="3" id="KW-0804">Transcription</keyword>
<keyword evidence="1" id="KW-0805">Transcription regulation</keyword>
<comment type="caution">
    <text evidence="5">The sequence shown here is derived from an EMBL/GenBank/DDBJ whole genome shotgun (WGS) entry which is preliminary data.</text>
</comment>
<dbReference type="SMART" id="SM01134">
    <property type="entry name" value="DeoRC"/>
    <property type="match status" value="1"/>
</dbReference>
<dbReference type="EMBL" id="JARVLH010000002">
    <property type="protein sequence ID" value="MEX5284685.1"/>
    <property type="molecule type" value="Genomic_DNA"/>
</dbReference>
<sequence>MFAIERREKILQILQENGTAKTVELCEALAASPATIRNDLHRLARQGKLQKIHGGAALQHEEPADSPASVQNGGMGQPDVFSFRTREMQHAAEKDAIAEAALKYIKNNQCILLDASSTALTLAKKLACFRKLLVVTNGVYTMLTLKDTPNIDTIIIGGIVRKNSGFIEGTIGADILRHFHVDVAFVSANGFSEKEGLTDFNIYEVELKRRMLENCNHIIAMIDSSKFARVSSSSFLATEAIDVLLTDDKVSPELVARYKSQGINVQVCACRR</sequence>
<dbReference type="PROSITE" id="PS00894">
    <property type="entry name" value="HTH_DEOR_1"/>
    <property type="match status" value="1"/>
</dbReference>
<protein>
    <submittedName>
        <fullName evidence="5">DeoR/GlpR family DNA-binding transcription regulator</fullName>
    </submittedName>
</protein>
<dbReference type="Gene3D" id="1.10.10.10">
    <property type="entry name" value="Winged helix-like DNA-binding domain superfamily/Winged helix DNA-binding domain"/>
    <property type="match status" value="1"/>
</dbReference>
<dbReference type="InterPro" id="IPR050313">
    <property type="entry name" value="Carb_Metab_HTH_regulators"/>
</dbReference>
<dbReference type="InterPro" id="IPR001034">
    <property type="entry name" value="DeoR_HTH"/>
</dbReference>
<organism evidence="5 6">
    <name type="scientific">Selenomonas sputigena</name>
    <dbReference type="NCBI Taxonomy" id="69823"/>
    <lineage>
        <taxon>Bacteria</taxon>
        <taxon>Bacillati</taxon>
        <taxon>Bacillota</taxon>
        <taxon>Negativicutes</taxon>
        <taxon>Selenomonadales</taxon>
        <taxon>Selenomonadaceae</taxon>
        <taxon>Selenomonas</taxon>
    </lineage>
</organism>
<dbReference type="PROSITE" id="PS51000">
    <property type="entry name" value="HTH_DEOR_2"/>
    <property type="match status" value="1"/>
</dbReference>
<reference evidence="5 6" key="1">
    <citation type="submission" date="2023-04" db="EMBL/GenBank/DDBJ databases">
        <title>Genome Sequence of Selenomonas sputigena ATCC 33150.</title>
        <authorList>
            <person name="Miller D.P."/>
            <person name="Anvari S."/>
            <person name="Polson S.W."/>
            <person name="Macdonald M."/>
            <person name="Mcdowell J.V."/>
        </authorList>
    </citation>
    <scope>NUCLEOTIDE SEQUENCE [LARGE SCALE GENOMIC DNA]</scope>
    <source>
        <strain evidence="5 6">ATCC 33150</strain>
    </source>
</reference>
<evidence type="ECO:0000313" key="6">
    <source>
        <dbReference type="Proteomes" id="UP001559623"/>
    </source>
</evidence>
<dbReference type="SUPFAM" id="SSF100950">
    <property type="entry name" value="NagB/RpiA/CoA transferase-like"/>
    <property type="match status" value="1"/>
</dbReference>
<keyword evidence="6" id="KW-1185">Reference proteome</keyword>
<dbReference type="RefSeq" id="WP_368846415.1">
    <property type="nucleotide sequence ID" value="NZ_CP194411.1"/>
</dbReference>
<dbReference type="SMART" id="SM00420">
    <property type="entry name" value="HTH_DEOR"/>
    <property type="match status" value="1"/>
</dbReference>
<dbReference type="InterPro" id="IPR036390">
    <property type="entry name" value="WH_DNA-bd_sf"/>
</dbReference>
<evidence type="ECO:0000256" key="1">
    <source>
        <dbReference type="ARBA" id="ARBA00023015"/>
    </source>
</evidence>
<dbReference type="PRINTS" id="PR00037">
    <property type="entry name" value="HTHLACR"/>
</dbReference>
<dbReference type="GO" id="GO:0003677">
    <property type="term" value="F:DNA binding"/>
    <property type="evidence" value="ECO:0007669"/>
    <property type="project" value="UniProtKB-KW"/>
</dbReference>
<dbReference type="InterPro" id="IPR037171">
    <property type="entry name" value="NagB/RpiA_transferase-like"/>
</dbReference>